<comment type="caution">
    <text evidence="5">The sequence shown here is derived from an EMBL/GenBank/DDBJ whole genome shotgun (WGS) entry which is preliminary data.</text>
</comment>
<name>A0A830CNR6_9LAMI</name>
<dbReference type="Proteomes" id="UP000653305">
    <property type="component" value="Unassembled WGS sequence"/>
</dbReference>
<reference evidence="5" key="1">
    <citation type="submission" date="2020-07" db="EMBL/GenBank/DDBJ databases">
        <title>Ethylene signaling mediates host invasion by parasitic plants.</title>
        <authorList>
            <person name="Yoshida S."/>
        </authorList>
    </citation>
    <scope>NUCLEOTIDE SEQUENCE</scope>
    <source>
        <strain evidence="5">Okayama</strain>
    </source>
</reference>
<dbReference type="Gene3D" id="3.30.40.10">
    <property type="entry name" value="Zinc/RING finger domain, C3HC4 (zinc finger)"/>
    <property type="match status" value="1"/>
</dbReference>
<keyword evidence="1" id="KW-0479">Metal-binding</keyword>
<dbReference type="GO" id="GO:0016567">
    <property type="term" value="P:protein ubiquitination"/>
    <property type="evidence" value="ECO:0007669"/>
    <property type="project" value="TreeGrafter"/>
</dbReference>
<gene>
    <name evidence="5" type="ORF">PHJA_001813600</name>
</gene>
<dbReference type="OrthoDB" id="3045089at2759"/>
<dbReference type="AlphaFoldDB" id="A0A830CNR6"/>
<feature type="region of interest" description="Disordered" evidence="4">
    <location>
        <begin position="1"/>
        <end position="20"/>
    </location>
</feature>
<evidence type="ECO:0000256" key="1">
    <source>
        <dbReference type="ARBA" id="ARBA00022723"/>
    </source>
</evidence>
<evidence type="ECO:0000256" key="2">
    <source>
        <dbReference type="ARBA" id="ARBA00022771"/>
    </source>
</evidence>
<organism evidence="5 6">
    <name type="scientific">Phtheirospermum japonicum</name>
    <dbReference type="NCBI Taxonomy" id="374723"/>
    <lineage>
        <taxon>Eukaryota</taxon>
        <taxon>Viridiplantae</taxon>
        <taxon>Streptophyta</taxon>
        <taxon>Embryophyta</taxon>
        <taxon>Tracheophyta</taxon>
        <taxon>Spermatophyta</taxon>
        <taxon>Magnoliopsida</taxon>
        <taxon>eudicotyledons</taxon>
        <taxon>Gunneridae</taxon>
        <taxon>Pentapetalae</taxon>
        <taxon>asterids</taxon>
        <taxon>lamiids</taxon>
        <taxon>Lamiales</taxon>
        <taxon>Orobanchaceae</taxon>
        <taxon>Orobanchaceae incertae sedis</taxon>
        <taxon>Phtheirospermum</taxon>
    </lineage>
</organism>
<dbReference type="InterPro" id="IPR013083">
    <property type="entry name" value="Znf_RING/FYVE/PHD"/>
</dbReference>
<evidence type="ECO:0000313" key="5">
    <source>
        <dbReference type="EMBL" id="GFP96695.1"/>
    </source>
</evidence>
<protein>
    <submittedName>
        <fullName evidence="5">Uncharacterized protein</fullName>
    </submittedName>
</protein>
<accession>A0A830CNR6</accession>
<dbReference type="SUPFAM" id="SSF57850">
    <property type="entry name" value="RING/U-box"/>
    <property type="match status" value="1"/>
</dbReference>
<dbReference type="GO" id="GO:0061630">
    <property type="term" value="F:ubiquitin protein ligase activity"/>
    <property type="evidence" value="ECO:0007669"/>
    <property type="project" value="TreeGrafter"/>
</dbReference>
<dbReference type="Pfam" id="PF13920">
    <property type="entry name" value="zf-C3HC4_3"/>
    <property type="match status" value="1"/>
</dbReference>
<evidence type="ECO:0000313" key="6">
    <source>
        <dbReference type="Proteomes" id="UP000653305"/>
    </source>
</evidence>
<keyword evidence="3" id="KW-0862">Zinc</keyword>
<evidence type="ECO:0000256" key="4">
    <source>
        <dbReference type="SAM" id="MobiDB-lite"/>
    </source>
</evidence>
<evidence type="ECO:0000256" key="3">
    <source>
        <dbReference type="ARBA" id="ARBA00022833"/>
    </source>
</evidence>
<proteinExistence type="predicted"/>
<dbReference type="GO" id="GO:0008270">
    <property type="term" value="F:zinc ion binding"/>
    <property type="evidence" value="ECO:0007669"/>
    <property type="project" value="UniProtKB-KW"/>
</dbReference>
<keyword evidence="6" id="KW-1185">Reference proteome</keyword>
<keyword evidence="2" id="KW-0863">Zinc-finger</keyword>
<sequence length="87" mass="9484">MWNCDGEEARTGESLRPSESTGLLLSKDQVTVVSIYGTNGNGLESGNSSSSDDWYDGKICVICYDEPRNCFFIPCGHCVACINCAHR</sequence>
<dbReference type="PANTHER" id="PTHR46858">
    <property type="entry name" value="OS05G0521000 PROTEIN"/>
    <property type="match status" value="1"/>
</dbReference>
<dbReference type="EMBL" id="BMAC01000451">
    <property type="protein sequence ID" value="GFP96695.1"/>
    <property type="molecule type" value="Genomic_DNA"/>
</dbReference>
<dbReference type="PANTHER" id="PTHR46858:SF6">
    <property type="entry name" value="LIGASE, PUTATIVE-RELATED"/>
    <property type="match status" value="1"/>
</dbReference>